<evidence type="ECO:0000256" key="3">
    <source>
        <dbReference type="ARBA" id="ARBA00022692"/>
    </source>
</evidence>
<evidence type="ECO:0000256" key="2">
    <source>
        <dbReference type="ARBA" id="ARBA00010430"/>
    </source>
</evidence>
<dbReference type="PANTHER" id="PTHR16433:SF0">
    <property type="entry name" value="DOLICHOL-PHOSPHATE MANNOSYLTRANSFERASE SUBUNIT 3"/>
    <property type="match status" value="1"/>
</dbReference>
<dbReference type="GO" id="GO:0005789">
    <property type="term" value="C:endoplasmic reticulum membrane"/>
    <property type="evidence" value="ECO:0007669"/>
    <property type="project" value="UniProtKB-SubCell"/>
</dbReference>
<evidence type="ECO:0000256" key="4">
    <source>
        <dbReference type="ARBA" id="ARBA00022824"/>
    </source>
</evidence>
<dbReference type="Gramene" id="LPERR09G12310.1">
    <property type="protein sequence ID" value="LPERR09G12310.1"/>
    <property type="gene ID" value="LPERR09G12310"/>
</dbReference>
<evidence type="ECO:0000313" key="9">
    <source>
        <dbReference type="EnsemblPlants" id="LPERR09G12310.1"/>
    </source>
</evidence>
<dbReference type="EnsemblPlants" id="LPERR09G12310.1">
    <property type="protein sequence ID" value="LPERR09G12310.1"/>
    <property type="gene ID" value="LPERR09G12310"/>
</dbReference>
<dbReference type="GO" id="GO:0033185">
    <property type="term" value="C:dolichol-phosphate-mannose synthase complex"/>
    <property type="evidence" value="ECO:0007669"/>
    <property type="project" value="TreeGrafter"/>
</dbReference>
<reference evidence="10" key="2">
    <citation type="submission" date="2013-12" db="EMBL/GenBank/DDBJ databases">
        <authorList>
            <person name="Yu Y."/>
            <person name="Lee S."/>
            <person name="de Baynast K."/>
            <person name="Wissotski M."/>
            <person name="Liu L."/>
            <person name="Talag J."/>
            <person name="Goicoechea J."/>
            <person name="Angelova A."/>
            <person name="Jetty R."/>
            <person name="Kudrna D."/>
            <person name="Golser W."/>
            <person name="Rivera L."/>
            <person name="Zhang J."/>
            <person name="Wing R."/>
        </authorList>
    </citation>
    <scope>NUCLEOTIDE SEQUENCE</scope>
</reference>
<keyword evidence="6 8" id="KW-0472">Membrane</keyword>
<protein>
    <submittedName>
        <fullName evidence="9">Uncharacterized protein</fullName>
    </submittedName>
</protein>
<feature type="transmembrane region" description="Helical" evidence="8">
    <location>
        <begin position="147"/>
        <end position="173"/>
    </location>
</feature>
<evidence type="ECO:0000313" key="10">
    <source>
        <dbReference type="Proteomes" id="UP000032180"/>
    </source>
</evidence>
<evidence type="ECO:0000256" key="6">
    <source>
        <dbReference type="ARBA" id="ARBA00023136"/>
    </source>
</evidence>
<sequence length="206" mass="22691">MYPYCQPRLPNTPPTGEVGRKASTREKPIDRSSQGRCSPPPPPPQAGEPCAVDPARPPQHVARPLRHPPQAAGRLLPSRSHRLTPRRLTAVVLLDGRSTIYEDPDLPRTKKTPCCRNEAHIQDRCDAGDSLSYLDCPSGNRDCSSKLYLLPIYLVVALGCYGLFMVGFGLMFFPTCPQEAVLLQQDIVEAKEFLSKKGVDCKSPSL</sequence>
<proteinExistence type="inferred from homology"/>
<accession>A0A0D9XFJ9</accession>
<comment type="similarity">
    <text evidence="2">Belongs to the DPM3 family.</text>
</comment>
<evidence type="ECO:0000256" key="7">
    <source>
        <dbReference type="SAM" id="MobiDB-lite"/>
    </source>
</evidence>
<reference evidence="9 10" key="1">
    <citation type="submission" date="2012-08" db="EMBL/GenBank/DDBJ databases">
        <title>Oryza genome evolution.</title>
        <authorList>
            <person name="Wing R.A."/>
        </authorList>
    </citation>
    <scope>NUCLEOTIDE SEQUENCE</scope>
</reference>
<evidence type="ECO:0000256" key="8">
    <source>
        <dbReference type="SAM" id="Phobius"/>
    </source>
</evidence>
<dbReference type="Proteomes" id="UP000032180">
    <property type="component" value="Chromosome 9"/>
</dbReference>
<reference evidence="9" key="3">
    <citation type="submission" date="2015-04" db="UniProtKB">
        <authorList>
            <consortium name="EnsemblPlants"/>
        </authorList>
    </citation>
    <scope>IDENTIFICATION</scope>
</reference>
<keyword evidence="3 8" id="KW-0812">Transmembrane</keyword>
<comment type="subcellular location">
    <subcellularLocation>
        <location evidence="1">Endoplasmic reticulum membrane</location>
        <topology evidence="1">Multi-pass membrane protein</topology>
    </subcellularLocation>
</comment>
<dbReference type="STRING" id="77586.A0A0D9XFJ9"/>
<keyword evidence="10" id="KW-1185">Reference proteome</keyword>
<feature type="compositionally biased region" description="Basic and acidic residues" evidence="7">
    <location>
        <begin position="18"/>
        <end position="30"/>
    </location>
</feature>
<dbReference type="AlphaFoldDB" id="A0A0D9XFJ9"/>
<keyword evidence="5 8" id="KW-1133">Transmembrane helix</keyword>
<dbReference type="InterPro" id="IPR013174">
    <property type="entry name" value="DPM3"/>
</dbReference>
<dbReference type="HOGENOM" id="CLU_1344990_0_0_1"/>
<evidence type="ECO:0000256" key="5">
    <source>
        <dbReference type="ARBA" id="ARBA00022989"/>
    </source>
</evidence>
<dbReference type="GO" id="GO:0006506">
    <property type="term" value="P:GPI anchor biosynthetic process"/>
    <property type="evidence" value="ECO:0007669"/>
    <property type="project" value="TreeGrafter"/>
</dbReference>
<organism evidence="9 10">
    <name type="scientific">Leersia perrieri</name>
    <dbReference type="NCBI Taxonomy" id="77586"/>
    <lineage>
        <taxon>Eukaryota</taxon>
        <taxon>Viridiplantae</taxon>
        <taxon>Streptophyta</taxon>
        <taxon>Embryophyta</taxon>
        <taxon>Tracheophyta</taxon>
        <taxon>Spermatophyta</taxon>
        <taxon>Magnoliopsida</taxon>
        <taxon>Liliopsida</taxon>
        <taxon>Poales</taxon>
        <taxon>Poaceae</taxon>
        <taxon>BOP clade</taxon>
        <taxon>Oryzoideae</taxon>
        <taxon>Oryzeae</taxon>
        <taxon>Oryzinae</taxon>
        <taxon>Leersia</taxon>
    </lineage>
</organism>
<feature type="region of interest" description="Disordered" evidence="7">
    <location>
        <begin position="1"/>
        <end position="80"/>
    </location>
</feature>
<dbReference type="Pfam" id="PF08285">
    <property type="entry name" value="DPM3"/>
    <property type="match status" value="1"/>
</dbReference>
<name>A0A0D9XFJ9_9ORYZ</name>
<dbReference type="PANTHER" id="PTHR16433">
    <property type="entry name" value="DOLICHOL-PHOSPHATE MANNOSYLTRANSFERASE SUBUNIT 3"/>
    <property type="match status" value="1"/>
</dbReference>
<evidence type="ECO:0000256" key="1">
    <source>
        <dbReference type="ARBA" id="ARBA00004477"/>
    </source>
</evidence>
<keyword evidence="4" id="KW-0256">Endoplasmic reticulum</keyword>